<gene>
    <name evidence="12" type="ORF">NEMVEDRAFT_v1g139211</name>
</gene>
<evidence type="ECO:0000256" key="7">
    <source>
        <dbReference type="ARBA" id="ARBA00023170"/>
    </source>
</evidence>
<evidence type="ECO:0000256" key="4">
    <source>
        <dbReference type="ARBA" id="ARBA00022989"/>
    </source>
</evidence>
<keyword evidence="2" id="KW-1003">Cell membrane</keyword>
<dbReference type="Gene3D" id="1.20.1070.10">
    <property type="entry name" value="Rhodopsin 7-helix transmembrane proteins"/>
    <property type="match status" value="1"/>
</dbReference>
<evidence type="ECO:0000256" key="9">
    <source>
        <dbReference type="RuleBase" id="RU000688"/>
    </source>
</evidence>
<dbReference type="PROSITE" id="PS00237">
    <property type="entry name" value="G_PROTEIN_RECEP_F1_1"/>
    <property type="match status" value="1"/>
</dbReference>
<keyword evidence="13" id="KW-1185">Reference proteome</keyword>
<dbReference type="Pfam" id="PF00001">
    <property type="entry name" value="7tm_1"/>
    <property type="match status" value="1"/>
</dbReference>
<dbReference type="PROSITE" id="PS50262">
    <property type="entry name" value="G_PROTEIN_RECEP_F1_2"/>
    <property type="match status" value="1"/>
</dbReference>
<dbReference type="GO" id="GO:0007186">
    <property type="term" value="P:G protein-coupled receptor signaling pathway"/>
    <property type="evidence" value="ECO:0000318"/>
    <property type="project" value="GO_Central"/>
</dbReference>
<dbReference type="EMBL" id="DS469972">
    <property type="protein sequence ID" value="EDO30867.1"/>
    <property type="molecule type" value="Genomic_DNA"/>
</dbReference>
<evidence type="ECO:0000256" key="5">
    <source>
        <dbReference type="ARBA" id="ARBA00023040"/>
    </source>
</evidence>
<dbReference type="InterPro" id="IPR017452">
    <property type="entry name" value="GPCR_Rhodpsn_7TM"/>
</dbReference>
<feature type="transmembrane region" description="Helical" evidence="10">
    <location>
        <begin position="157"/>
        <end position="179"/>
    </location>
</feature>
<dbReference type="PANTHER" id="PTHR22752">
    <property type="entry name" value="G PROTEIN-COUPLED RECEPTOR"/>
    <property type="match status" value="1"/>
</dbReference>
<keyword evidence="8 9" id="KW-0807">Transducer</keyword>
<accession>A7SZK0</accession>
<evidence type="ECO:0000256" key="10">
    <source>
        <dbReference type="SAM" id="Phobius"/>
    </source>
</evidence>
<evidence type="ECO:0000256" key="6">
    <source>
        <dbReference type="ARBA" id="ARBA00023136"/>
    </source>
</evidence>
<dbReference type="STRING" id="45351.A7SZK0"/>
<feature type="domain" description="G-protein coupled receptors family 1 profile" evidence="11">
    <location>
        <begin position="7"/>
        <end position="254"/>
    </location>
</feature>
<feature type="transmembrane region" description="Helical" evidence="10">
    <location>
        <begin position="64"/>
        <end position="86"/>
    </location>
</feature>
<dbReference type="CDD" id="cd00637">
    <property type="entry name" value="7tm_classA_rhodopsin-like"/>
    <property type="match status" value="1"/>
</dbReference>
<keyword evidence="4 10" id="KW-1133">Transmembrane helix</keyword>
<feature type="transmembrane region" description="Helical" evidence="10">
    <location>
        <begin position="200"/>
        <end position="226"/>
    </location>
</feature>
<dbReference type="GO" id="GO:0005886">
    <property type="term" value="C:plasma membrane"/>
    <property type="evidence" value="ECO:0000318"/>
    <property type="project" value="GO_Central"/>
</dbReference>
<protein>
    <recommendedName>
        <fullName evidence="11">G-protein coupled receptors family 1 profile domain-containing protein</fullName>
    </recommendedName>
</protein>
<organism evidence="12 13">
    <name type="scientific">Nematostella vectensis</name>
    <name type="common">Starlet sea anemone</name>
    <dbReference type="NCBI Taxonomy" id="45351"/>
    <lineage>
        <taxon>Eukaryota</taxon>
        <taxon>Metazoa</taxon>
        <taxon>Cnidaria</taxon>
        <taxon>Anthozoa</taxon>
        <taxon>Hexacorallia</taxon>
        <taxon>Actiniaria</taxon>
        <taxon>Edwardsiidae</taxon>
        <taxon>Nematostella</taxon>
    </lineage>
</organism>
<sequence>MLLTIFGNAVICLVIYRVRRLHCPTGFLLANLAVTDILIALLLLPFRIPGIIYHRWVFGRPGCVVIGFLQNTLCTASVLTLLSITVDRYLAILWSLQYNGSVTGTKTAICIALLWVYSTISSCFPFFGWGKYSFLPGLWLCETDHIVLPSFTYFRLATVYFLPLFAILFLYSRIIKVAWRHSRQIRLEPHSAMKSEIKTALTLAVVVGVLFLFWTPLVFLNLLSFFRGAQVSVVATEVTSYLYYANGLVNPYVYGYLNR</sequence>
<dbReference type="InParanoid" id="A7SZK0"/>
<dbReference type="SUPFAM" id="SSF81321">
    <property type="entry name" value="Family A G protein-coupled receptor-like"/>
    <property type="match status" value="1"/>
</dbReference>
<dbReference type="PANTHER" id="PTHR22752:SF14">
    <property type="entry name" value="G-PROTEIN COUPLED RECEPTORS FAMILY 1 PROFILE DOMAIN-CONTAINING PROTEIN"/>
    <property type="match status" value="1"/>
</dbReference>
<evidence type="ECO:0000256" key="3">
    <source>
        <dbReference type="ARBA" id="ARBA00022692"/>
    </source>
</evidence>
<feature type="transmembrane region" description="Helical" evidence="10">
    <location>
        <begin position="107"/>
        <end position="129"/>
    </location>
</feature>
<comment type="similarity">
    <text evidence="9">Belongs to the G-protein coupled receptor 1 family.</text>
</comment>
<proteinExistence type="inferred from homology"/>
<evidence type="ECO:0000256" key="2">
    <source>
        <dbReference type="ARBA" id="ARBA00022475"/>
    </source>
</evidence>
<dbReference type="InterPro" id="IPR000276">
    <property type="entry name" value="GPCR_Rhodpsn"/>
</dbReference>
<feature type="non-terminal residue" evidence="12">
    <location>
        <position position="259"/>
    </location>
</feature>
<dbReference type="GO" id="GO:0004930">
    <property type="term" value="F:G protein-coupled receptor activity"/>
    <property type="evidence" value="ECO:0000318"/>
    <property type="project" value="GO_Central"/>
</dbReference>
<feature type="transmembrane region" description="Helical" evidence="10">
    <location>
        <begin position="26"/>
        <end position="44"/>
    </location>
</feature>
<evidence type="ECO:0000256" key="8">
    <source>
        <dbReference type="ARBA" id="ARBA00023224"/>
    </source>
</evidence>
<name>A7SZK0_NEMVE</name>
<dbReference type="PhylomeDB" id="A7SZK0"/>
<keyword evidence="7 9" id="KW-0675">Receptor</keyword>
<evidence type="ECO:0000313" key="12">
    <source>
        <dbReference type="EMBL" id="EDO30867.1"/>
    </source>
</evidence>
<comment type="subcellular location">
    <subcellularLocation>
        <location evidence="1">Cell membrane</location>
        <topology evidence="1">Multi-pass membrane protein</topology>
    </subcellularLocation>
</comment>
<dbReference type="AlphaFoldDB" id="A7SZK0"/>
<keyword evidence="3 9" id="KW-0812">Transmembrane</keyword>
<dbReference type="eggNOG" id="KOG3656">
    <property type="taxonomic scope" value="Eukaryota"/>
</dbReference>
<evidence type="ECO:0000313" key="13">
    <source>
        <dbReference type="Proteomes" id="UP000001593"/>
    </source>
</evidence>
<keyword evidence="5 9" id="KW-0297">G-protein coupled receptor</keyword>
<reference evidence="12 13" key="1">
    <citation type="journal article" date="2007" name="Science">
        <title>Sea anemone genome reveals ancestral eumetazoan gene repertoire and genomic organization.</title>
        <authorList>
            <person name="Putnam N.H."/>
            <person name="Srivastava M."/>
            <person name="Hellsten U."/>
            <person name="Dirks B."/>
            <person name="Chapman J."/>
            <person name="Salamov A."/>
            <person name="Terry A."/>
            <person name="Shapiro H."/>
            <person name="Lindquist E."/>
            <person name="Kapitonov V.V."/>
            <person name="Jurka J."/>
            <person name="Genikhovich G."/>
            <person name="Grigoriev I.V."/>
            <person name="Lucas S.M."/>
            <person name="Steele R.E."/>
            <person name="Finnerty J.R."/>
            <person name="Technau U."/>
            <person name="Martindale M.Q."/>
            <person name="Rokhsar D.S."/>
        </authorList>
    </citation>
    <scope>NUCLEOTIDE SEQUENCE [LARGE SCALE GENOMIC DNA]</scope>
    <source>
        <strain evidence="13">CH2 X CH6</strain>
    </source>
</reference>
<dbReference type="PRINTS" id="PR00237">
    <property type="entry name" value="GPCRRHODOPSN"/>
</dbReference>
<evidence type="ECO:0000259" key="11">
    <source>
        <dbReference type="PROSITE" id="PS50262"/>
    </source>
</evidence>
<dbReference type="Proteomes" id="UP000001593">
    <property type="component" value="Unassembled WGS sequence"/>
</dbReference>
<dbReference type="HOGENOM" id="CLU_009579_3_3_1"/>
<dbReference type="OMA" id="CETDHIV"/>
<feature type="transmembrane region" description="Helical" evidence="10">
    <location>
        <begin position="238"/>
        <end position="257"/>
    </location>
</feature>
<evidence type="ECO:0000256" key="1">
    <source>
        <dbReference type="ARBA" id="ARBA00004651"/>
    </source>
</evidence>
<keyword evidence="6 10" id="KW-0472">Membrane</keyword>